<dbReference type="AlphaFoldDB" id="A0A6A3A1R7"/>
<evidence type="ECO:0000313" key="1">
    <source>
        <dbReference type="EMBL" id="KAE8697963.1"/>
    </source>
</evidence>
<evidence type="ECO:0000313" key="2">
    <source>
        <dbReference type="Proteomes" id="UP000436088"/>
    </source>
</evidence>
<name>A0A6A3A1R7_HIBSY</name>
<comment type="caution">
    <text evidence="1">The sequence shown here is derived from an EMBL/GenBank/DDBJ whole genome shotgun (WGS) entry which is preliminary data.</text>
</comment>
<protein>
    <submittedName>
        <fullName evidence="1">Uncharacterized protein</fullName>
    </submittedName>
</protein>
<dbReference type="Proteomes" id="UP000436088">
    <property type="component" value="Unassembled WGS sequence"/>
</dbReference>
<keyword evidence="2" id="KW-1185">Reference proteome</keyword>
<gene>
    <name evidence="1" type="ORF">F3Y22_tig00110607pilonHSYRG00184</name>
</gene>
<dbReference type="EMBL" id="VEPZ02001048">
    <property type="protein sequence ID" value="KAE8697963.1"/>
    <property type="molecule type" value="Genomic_DNA"/>
</dbReference>
<organism evidence="1 2">
    <name type="scientific">Hibiscus syriacus</name>
    <name type="common">Rose of Sharon</name>
    <dbReference type="NCBI Taxonomy" id="106335"/>
    <lineage>
        <taxon>Eukaryota</taxon>
        <taxon>Viridiplantae</taxon>
        <taxon>Streptophyta</taxon>
        <taxon>Embryophyta</taxon>
        <taxon>Tracheophyta</taxon>
        <taxon>Spermatophyta</taxon>
        <taxon>Magnoliopsida</taxon>
        <taxon>eudicotyledons</taxon>
        <taxon>Gunneridae</taxon>
        <taxon>Pentapetalae</taxon>
        <taxon>rosids</taxon>
        <taxon>malvids</taxon>
        <taxon>Malvales</taxon>
        <taxon>Malvaceae</taxon>
        <taxon>Malvoideae</taxon>
        <taxon>Hibiscus</taxon>
    </lineage>
</organism>
<proteinExistence type="predicted"/>
<accession>A0A6A3A1R7</accession>
<sequence length="73" mass="8078">MASIYVKTLIISSVVLADSKTSTRSDFSLGFEDDWIGFSARGMESCECPLSEAVKKKTMSMENNFSRGEEQIS</sequence>
<reference evidence="1" key="1">
    <citation type="submission" date="2019-09" db="EMBL/GenBank/DDBJ databases">
        <title>Draft genome information of white flower Hibiscus syriacus.</title>
        <authorList>
            <person name="Kim Y.-M."/>
        </authorList>
    </citation>
    <scope>NUCLEOTIDE SEQUENCE [LARGE SCALE GENOMIC DNA]</scope>
    <source>
        <strain evidence="1">YM2019G1</strain>
    </source>
</reference>